<dbReference type="GO" id="GO:0016747">
    <property type="term" value="F:acyltransferase activity, transferring groups other than amino-acyl groups"/>
    <property type="evidence" value="ECO:0007669"/>
    <property type="project" value="InterPro"/>
</dbReference>
<organism evidence="5">
    <name type="scientific">Alkalihalophilus sp. As8PL</name>
    <dbReference type="NCBI Taxonomy" id="3237103"/>
    <lineage>
        <taxon>Bacteria</taxon>
        <taxon>Bacillati</taxon>
        <taxon>Bacillota</taxon>
        <taxon>Bacilli</taxon>
        <taxon>Bacillales</taxon>
        <taxon>Bacillaceae</taxon>
        <taxon>Alkalihalophilus</taxon>
    </lineage>
</organism>
<reference evidence="5" key="1">
    <citation type="submission" date="2024-07" db="EMBL/GenBank/DDBJ databases">
        <title>Identification and characteristics of an arsenic-resistant bacterial isolate, which belongs to a novel species.</title>
        <authorList>
            <person name="Juszczyk A."/>
            <person name="Kowalczyk A."/>
            <person name="Was K."/>
            <person name="Kosowicz W."/>
            <person name="Budzyn A."/>
            <person name="Latowski D."/>
        </authorList>
    </citation>
    <scope>NUCLEOTIDE SEQUENCE</scope>
    <source>
        <strain evidence="5">As8PL</strain>
    </source>
</reference>
<evidence type="ECO:0000259" key="4">
    <source>
        <dbReference type="PROSITE" id="PS51186"/>
    </source>
</evidence>
<dbReference type="InterPro" id="IPR000182">
    <property type="entry name" value="GNAT_dom"/>
</dbReference>
<evidence type="ECO:0000313" key="5">
    <source>
        <dbReference type="EMBL" id="XDI36994.1"/>
    </source>
</evidence>
<evidence type="ECO:0000256" key="2">
    <source>
        <dbReference type="ARBA" id="ARBA00023315"/>
    </source>
</evidence>
<name>A0AB39BTC5_9BACI</name>
<dbReference type="Gene3D" id="3.40.630.30">
    <property type="match status" value="1"/>
</dbReference>
<sequence>MNPFLLTGLTNRLEIRPYVYQDYLNWFTQYQRREPSKHRYDEGKVNMSVCTEQWFYDLVNNHQSAAKQDTLYVFGVFRKQDGAHLGVIDVSTLMREDFHWGRIGYSIHNHYWGQGYGKESVEEVLRLAHNNLNYHRIEAHINLDNHASIALAKRVGMEYECVRKGFIYEFGEWTDNLVYVSQPNRN</sequence>
<dbReference type="PROSITE" id="PS51186">
    <property type="entry name" value="GNAT"/>
    <property type="match status" value="1"/>
</dbReference>
<feature type="domain" description="N-acetyltransferase" evidence="4">
    <location>
        <begin position="13"/>
        <end position="178"/>
    </location>
</feature>
<keyword evidence="2 5" id="KW-0012">Acyltransferase</keyword>
<dbReference type="EMBL" id="CP162551">
    <property type="protein sequence ID" value="XDI36994.1"/>
    <property type="molecule type" value="Genomic_DNA"/>
</dbReference>
<dbReference type="EC" id="2.3.-.-" evidence="5"/>
<dbReference type="PANTHER" id="PTHR43792:SF8">
    <property type="entry name" value="[RIBOSOMAL PROTEIN US5]-ALANINE N-ACETYLTRANSFERASE"/>
    <property type="match status" value="1"/>
</dbReference>
<dbReference type="PANTHER" id="PTHR43792">
    <property type="entry name" value="GNAT FAMILY, PUTATIVE (AFU_ORTHOLOGUE AFUA_3G00765)-RELATED-RELATED"/>
    <property type="match status" value="1"/>
</dbReference>
<keyword evidence="1 5" id="KW-0808">Transferase</keyword>
<dbReference type="AlphaFoldDB" id="A0AB39BTC5"/>
<comment type="similarity">
    <text evidence="3">Belongs to the acetyltransferase family. RimJ subfamily.</text>
</comment>
<proteinExistence type="inferred from homology"/>
<protein>
    <submittedName>
        <fullName evidence="5">GNAT family N-acetyltransferase</fullName>
        <ecNumber evidence="5">2.3.-.-</ecNumber>
    </submittedName>
</protein>
<evidence type="ECO:0000256" key="3">
    <source>
        <dbReference type="ARBA" id="ARBA00038502"/>
    </source>
</evidence>
<dbReference type="InterPro" id="IPR051531">
    <property type="entry name" value="N-acetyltransferase"/>
</dbReference>
<accession>A0AB39BTC5</accession>
<dbReference type="SUPFAM" id="SSF55729">
    <property type="entry name" value="Acyl-CoA N-acyltransferases (Nat)"/>
    <property type="match status" value="1"/>
</dbReference>
<dbReference type="RefSeq" id="WP_368504375.1">
    <property type="nucleotide sequence ID" value="NZ_CP162551.1"/>
</dbReference>
<gene>
    <name evidence="5" type="ORF">AB3N04_01415</name>
</gene>
<dbReference type="Pfam" id="PF13302">
    <property type="entry name" value="Acetyltransf_3"/>
    <property type="match status" value="1"/>
</dbReference>
<dbReference type="InterPro" id="IPR016181">
    <property type="entry name" value="Acyl_CoA_acyltransferase"/>
</dbReference>
<evidence type="ECO:0000256" key="1">
    <source>
        <dbReference type="ARBA" id="ARBA00022679"/>
    </source>
</evidence>